<name>A0A177G5C1_9PROT</name>
<protein>
    <submittedName>
        <fullName evidence="1">Uncharacterized protein</fullName>
    </submittedName>
</protein>
<dbReference type="EMBL" id="LVHD01000039">
    <property type="protein sequence ID" value="OAG75528.1"/>
    <property type="molecule type" value="Genomic_DNA"/>
</dbReference>
<dbReference type="AlphaFoldDB" id="A0A177G5C1"/>
<sequence length="35" mass="3687">MFVGVGAVEACSVLELRELPIVEDVVFCTACIGNC</sequence>
<gene>
    <name evidence="1" type="ORF">Amal_03286</name>
</gene>
<accession>A0A177G5C1</accession>
<dbReference type="Proteomes" id="UP000077349">
    <property type="component" value="Unassembled WGS sequence"/>
</dbReference>
<evidence type="ECO:0000313" key="2">
    <source>
        <dbReference type="Proteomes" id="UP000077349"/>
    </source>
</evidence>
<organism evidence="1 2">
    <name type="scientific">Acetobacter malorum</name>
    <dbReference type="NCBI Taxonomy" id="178901"/>
    <lineage>
        <taxon>Bacteria</taxon>
        <taxon>Pseudomonadati</taxon>
        <taxon>Pseudomonadota</taxon>
        <taxon>Alphaproteobacteria</taxon>
        <taxon>Acetobacterales</taxon>
        <taxon>Acetobacteraceae</taxon>
        <taxon>Acetobacter</taxon>
    </lineage>
</organism>
<evidence type="ECO:0000313" key="1">
    <source>
        <dbReference type="EMBL" id="OAG75528.1"/>
    </source>
</evidence>
<reference evidence="1 2" key="1">
    <citation type="submission" date="2016-03" db="EMBL/GenBank/DDBJ databases">
        <title>Draft genome sequence of Acetobacter malorum CECT 7742, a strain isolated from strawberry vinegar.</title>
        <authorList>
            <person name="Sainz F."/>
            <person name="Mas A."/>
            <person name="Torija M.J."/>
        </authorList>
    </citation>
    <scope>NUCLEOTIDE SEQUENCE [LARGE SCALE GENOMIC DNA]</scope>
    <source>
        <strain evidence="1 2">CECT 7742</strain>
    </source>
</reference>
<proteinExistence type="predicted"/>
<comment type="caution">
    <text evidence="1">The sequence shown here is derived from an EMBL/GenBank/DDBJ whole genome shotgun (WGS) entry which is preliminary data.</text>
</comment>